<dbReference type="GO" id="GO:0055085">
    <property type="term" value="P:transmembrane transport"/>
    <property type="evidence" value="ECO:0007669"/>
    <property type="project" value="InterPro"/>
</dbReference>
<evidence type="ECO:0000313" key="10">
    <source>
        <dbReference type="Proteomes" id="UP000018700"/>
    </source>
</evidence>
<comment type="similarity">
    <text evidence="7">Belongs to the binding-protein-dependent transport system permease family.</text>
</comment>
<dbReference type="RefSeq" id="WP_025300604.1">
    <property type="nucleotide sequence ID" value="NZ_CP006745.1"/>
</dbReference>
<proteinExistence type="inferred from homology"/>
<name>V9TS57_9PROT</name>
<dbReference type="GO" id="GO:0005886">
    <property type="term" value="C:plasma membrane"/>
    <property type="evidence" value="ECO:0007669"/>
    <property type="project" value="UniProtKB-SubCell"/>
</dbReference>
<dbReference type="InterPro" id="IPR035906">
    <property type="entry name" value="MetI-like_sf"/>
</dbReference>
<dbReference type="AlphaFoldDB" id="V9TS57"/>
<dbReference type="InterPro" id="IPR000515">
    <property type="entry name" value="MetI-like"/>
</dbReference>
<dbReference type="PANTHER" id="PTHR32243">
    <property type="entry name" value="MALTOSE TRANSPORT SYSTEM PERMEASE-RELATED"/>
    <property type="match status" value="1"/>
</dbReference>
<sequence length="279" mass="31009">MTTYNNSLTIKIGLFAIVSMLLLIFLFPFYYALITSFKSGSSIFEVSFFPKELSLDNYIAIFDEQPFGRNFLNSLTISIAAGVISLLFGMIAAMPLGRFRFNGQRLILLTVLIVSMFPQVAVLSGMFRLIRALELFNNPMGLVLCYLIFTLPFTVWVLTSFIRNLPVEVEEAAIMDGANPWVLLTKIFFPMMWPAIITTGLLVFVVAWNEFLFAMTFTLSSHQRTIPVAIALINGGSQFEVPWGRIMAASVTVSVPMIALVLIFQRQIVSGLTAGAVKG</sequence>
<accession>V9TS57</accession>
<dbReference type="CDD" id="cd06261">
    <property type="entry name" value="TM_PBP2"/>
    <property type="match status" value="1"/>
</dbReference>
<dbReference type="KEGG" id="efk:P856_507"/>
<keyword evidence="5 7" id="KW-1133">Transmembrane helix</keyword>
<protein>
    <submittedName>
        <fullName evidence="9">Trehalose/maltose ABC transporter, permease protein</fullName>
    </submittedName>
</protein>
<evidence type="ECO:0000256" key="5">
    <source>
        <dbReference type="ARBA" id="ARBA00022989"/>
    </source>
</evidence>
<evidence type="ECO:0000256" key="4">
    <source>
        <dbReference type="ARBA" id="ARBA00022692"/>
    </source>
</evidence>
<feature type="transmembrane region" description="Helical" evidence="7">
    <location>
        <begin position="12"/>
        <end position="33"/>
    </location>
</feature>
<dbReference type="STRING" id="1401328.P856_507"/>
<dbReference type="PANTHER" id="PTHR32243:SF18">
    <property type="entry name" value="INNER MEMBRANE ABC TRANSPORTER PERMEASE PROTEIN YCJP"/>
    <property type="match status" value="1"/>
</dbReference>
<evidence type="ECO:0000313" key="9">
    <source>
        <dbReference type="EMBL" id="AHC73724.1"/>
    </source>
</evidence>
<evidence type="ECO:0000256" key="3">
    <source>
        <dbReference type="ARBA" id="ARBA00022475"/>
    </source>
</evidence>
<evidence type="ECO:0000256" key="2">
    <source>
        <dbReference type="ARBA" id="ARBA00022448"/>
    </source>
</evidence>
<feature type="transmembrane region" description="Helical" evidence="7">
    <location>
        <begin position="183"/>
        <end position="208"/>
    </location>
</feature>
<reference evidence="9 10" key="1">
    <citation type="journal article" date="2013" name="PLoS ONE">
        <title>Bacterial endosymbiosis in a chordate host: long-term co-evolution and conservation of secondary metabolism.</title>
        <authorList>
            <person name="Kwan J.C."/>
            <person name="Schmidt E.W."/>
        </authorList>
    </citation>
    <scope>NUCLEOTIDE SEQUENCE [LARGE SCALE GENOMIC DNA]</scope>
    <source>
        <strain evidence="10">faulkneri L5</strain>
    </source>
</reference>
<feature type="domain" description="ABC transmembrane type-1" evidence="8">
    <location>
        <begin position="71"/>
        <end position="264"/>
    </location>
</feature>
<gene>
    <name evidence="9" type="primary">thuG</name>
    <name evidence="9" type="ORF">P856_507</name>
</gene>
<dbReference type="OrthoDB" id="9790107at2"/>
<evidence type="ECO:0000256" key="6">
    <source>
        <dbReference type="ARBA" id="ARBA00023136"/>
    </source>
</evidence>
<comment type="subcellular location">
    <subcellularLocation>
        <location evidence="1 7">Cell membrane</location>
        <topology evidence="1 7">Multi-pass membrane protein</topology>
    </subcellularLocation>
</comment>
<feature type="transmembrane region" description="Helical" evidence="7">
    <location>
        <begin position="246"/>
        <end position="264"/>
    </location>
</feature>
<keyword evidence="2 7" id="KW-0813">Transport</keyword>
<dbReference type="EMBL" id="CP006745">
    <property type="protein sequence ID" value="AHC73724.1"/>
    <property type="molecule type" value="Genomic_DNA"/>
</dbReference>
<keyword evidence="6 7" id="KW-0472">Membrane</keyword>
<evidence type="ECO:0000259" key="8">
    <source>
        <dbReference type="PROSITE" id="PS50928"/>
    </source>
</evidence>
<feature type="transmembrane region" description="Helical" evidence="7">
    <location>
        <begin position="139"/>
        <end position="162"/>
    </location>
</feature>
<keyword evidence="3" id="KW-1003">Cell membrane</keyword>
<organism evidence="9 10">
    <name type="scientific">Candidatus Endolissoclinum faulkneri L5</name>
    <dbReference type="NCBI Taxonomy" id="1401328"/>
    <lineage>
        <taxon>Bacteria</taxon>
        <taxon>Pseudomonadati</taxon>
        <taxon>Pseudomonadota</taxon>
        <taxon>Alphaproteobacteria</taxon>
        <taxon>Rhodospirillales</taxon>
        <taxon>Rhodospirillaceae</taxon>
        <taxon>Candidatus Endolissoclinum</taxon>
    </lineage>
</organism>
<dbReference type="InterPro" id="IPR050901">
    <property type="entry name" value="BP-dep_ABC_trans_perm"/>
</dbReference>
<feature type="transmembrane region" description="Helical" evidence="7">
    <location>
        <begin position="106"/>
        <end position="127"/>
    </location>
</feature>
<dbReference type="Pfam" id="PF00528">
    <property type="entry name" value="BPD_transp_1"/>
    <property type="match status" value="1"/>
</dbReference>
<keyword evidence="10" id="KW-1185">Reference proteome</keyword>
<dbReference type="Gene3D" id="1.10.3720.10">
    <property type="entry name" value="MetI-like"/>
    <property type="match status" value="1"/>
</dbReference>
<dbReference type="eggNOG" id="COG0395">
    <property type="taxonomic scope" value="Bacteria"/>
</dbReference>
<evidence type="ECO:0000256" key="1">
    <source>
        <dbReference type="ARBA" id="ARBA00004651"/>
    </source>
</evidence>
<dbReference type="SUPFAM" id="SSF161098">
    <property type="entry name" value="MetI-like"/>
    <property type="match status" value="1"/>
</dbReference>
<keyword evidence="4 7" id="KW-0812">Transmembrane</keyword>
<dbReference type="PROSITE" id="PS50928">
    <property type="entry name" value="ABC_TM1"/>
    <property type="match status" value="1"/>
</dbReference>
<feature type="transmembrane region" description="Helical" evidence="7">
    <location>
        <begin position="71"/>
        <end position="94"/>
    </location>
</feature>
<dbReference type="Proteomes" id="UP000018700">
    <property type="component" value="Chromosome"/>
</dbReference>
<evidence type="ECO:0000256" key="7">
    <source>
        <dbReference type="RuleBase" id="RU363032"/>
    </source>
</evidence>
<dbReference type="HOGENOM" id="CLU_016047_1_2_5"/>
<dbReference type="PATRIC" id="fig|1401328.3.peg.500"/>